<proteinExistence type="inferred from homology"/>
<dbReference type="InterPro" id="IPR036188">
    <property type="entry name" value="FAD/NAD-bd_sf"/>
</dbReference>
<reference evidence="9" key="1">
    <citation type="submission" date="2017-04" db="EMBL/GenBank/DDBJ databases">
        <authorList>
            <person name="Varghese N."/>
            <person name="Submissions S."/>
        </authorList>
    </citation>
    <scope>NUCLEOTIDE SEQUENCE [LARGE SCALE GENOMIC DNA]</scope>
    <source>
        <strain evidence="9">Ballard 720</strain>
    </source>
</reference>
<dbReference type="InterPro" id="IPR006076">
    <property type="entry name" value="FAD-dep_OxRdtase"/>
</dbReference>
<evidence type="ECO:0000256" key="3">
    <source>
        <dbReference type="ARBA" id="ARBA00022630"/>
    </source>
</evidence>
<keyword evidence="3" id="KW-0285">Flavoprotein</keyword>
<dbReference type="GeneID" id="95549176"/>
<evidence type="ECO:0000259" key="6">
    <source>
        <dbReference type="Pfam" id="PF01266"/>
    </source>
</evidence>
<evidence type="ECO:0000259" key="7">
    <source>
        <dbReference type="Pfam" id="PF05199"/>
    </source>
</evidence>
<dbReference type="Pfam" id="PF05199">
    <property type="entry name" value="GMC_oxred_C"/>
    <property type="match status" value="1"/>
</dbReference>
<comment type="cofactor">
    <cofactor evidence="1">
        <name>FAD</name>
        <dbReference type="ChEBI" id="CHEBI:57692"/>
    </cofactor>
</comment>
<protein>
    <submittedName>
        <fullName evidence="8">Choline dehydrogenase</fullName>
    </submittedName>
</protein>
<dbReference type="OrthoDB" id="9787779at2"/>
<name>A0A1X7CG10_TRICW</name>
<dbReference type="PANTHER" id="PTHR42784">
    <property type="entry name" value="PYRANOSE 2-OXIDASE"/>
    <property type="match status" value="1"/>
</dbReference>
<dbReference type="Pfam" id="PF01266">
    <property type="entry name" value="DAO"/>
    <property type="match status" value="1"/>
</dbReference>
<sequence length="568" mass="62297">MFIDTRTVEEGHTVDTTVCIVGAGVAGITLALEMSRMGIDTCLLESGGYKADDETRDLYRGENVGLPYTFADGSRSRYLGGSSNCWGGWCRPLDPWDFDKRDWVAHSGWPFGLDELAPYYARTHAWLKLGPNNFDPAFWEQAIGRADVRRVPLVTGLVRDTIAQFSPPARFGKLYRKDLARSTNVRVFLHANVVDIASDPDAARVSHVDVATLSGRRIRMRARHYVLAAGGIENARLLLASNRTQPAGLGNGHDVVGRFFMDHPRIMSASVRFSDAWARNKLHDIKFHYQNAAVSAHGTMISSQFALTPEVLARERLLNARVWFFSMFYGEGSAAAEALIRCKQALLKKDQPGWRLGDDLATMAAHPVDTIGFGLTRLLQPRALITDVKLQAIVEAVPNRDSRVTLCTQRDALGMPRVSVAWRLDELVKRTFDRTFSLVAQELAASGVARVTLDAPLEGRAWPSTLEGTWHHMGTTRMHDSPKEGVVDRHCKVHGIENLHIAGSSVFPSVGANFPTITITALALRLAERLARVLGKTVPAGAANDARAGAAVDTLPFAAATLSRAAKE</sequence>
<feature type="domain" description="Glucose-methanol-choline oxidoreductase C-terminal" evidence="7">
    <location>
        <begin position="398"/>
        <end position="523"/>
    </location>
</feature>
<keyword evidence="9" id="KW-1185">Reference proteome</keyword>
<evidence type="ECO:0000313" key="9">
    <source>
        <dbReference type="Proteomes" id="UP000192911"/>
    </source>
</evidence>
<organism evidence="8 9">
    <name type="scientific">Trinickia caryophylli</name>
    <name type="common">Paraburkholderia caryophylli</name>
    <dbReference type="NCBI Taxonomy" id="28094"/>
    <lineage>
        <taxon>Bacteria</taxon>
        <taxon>Pseudomonadati</taxon>
        <taxon>Pseudomonadota</taxon>
        <taxon>Betaproteobacteria</taxon>
        <taxon>Burkholderiales</taxon>
        <taxon>Burkholderiaceae</taxon>
        <taxon>Trinickia</taxon>
    </lineage>
</organism>
<dbReference type="AlphaFoldDB" id="A0A1X7CG10"/>
<accession>A0A1X7CG10</accession>
<dbReference type="InterPro" id="IPR007867">
    <property type="entry name" value="GMC_OxRtase_C"/>
</dbReference>
<gene>
    <name evidence="8" type="ORF">SAMN06295900_101348</name>
</gene>
<dbReference type="SUPFAM" id="SSF51905">
    <property type="entry name" value="FAD/NAD(P)-binding domain"/>
    <property type="match status" value="1"/>
</dbReference>
<dbReference type="STRING" id="28094.SAMN06295900_101348"/>
<dbReference type="Proteomes" id="UP000192911">
    <property type="component" value="Unassembled WGS sequence"/>
</dbReference>
<feature type="domain" description="FAD dependent oxidoreductase" evidence="6">
    <location>
        <begin position="18"/>
        <end position="231"/>
    </location>
</feature>
<comment type="similarity">
    <text evidence="2">Belongs to the GMC oxidoreductase family.</text>
</comment>
<evidence type="ECO:0000256" key="5">
    <source>
        <dbReference type="ARBA" id="ARBA00023002"/>
    </source>
</evidence>
<dbReference type="RefSeq" id="WP_085223675.1">
    <property type="nucleotide sequence ID" value="NZ_BSQD01000001.1"/>
</dbReference>
<dbReference type="EMBL" id="FXAH01000001">
    <property type="protein sequence ID" value="SME95930.1"/>
    <property type="molecule type" value="Genomic_DNA"/>
</dbReference>
<keyword evidence="5" id="KW-0560">Oxidoreductase</keyword>
<evidence type="ECO:0000313" key="8">
    <source>
        <dbReference type="EMBL" id="SME95930.1"/>
    </source>
</evidence>
<evidence type="ECO:0000256" key="1">
    <source>
        <dbReference type="ARBA" id="ARBA00001974"/>
    </source>
</evidence>
<dbReference type="PANTHER" id="PTHR42784:SF1">
    <property type="entry name" value="PYRANOSE 2-OXIDASE"/>
    <property type="match status" value="1"/>
</dbReference>
<evidence type="ECO:0000256" key="4">
    <source>
        <dbReference type="ARBA" id="ARBA00022827"/>
    </source>
</evidence>
<evidence type="ECO:0000256" key="2">
    <source>
        <dbReference type="ARBA" id="ARBA00010790"/>
    </source>
</evidence>
<keyword evidence="4" id="KW-0274">FAD</keyword>
<dbReference type="Gene3D" id="3.50.50.60">
    <property type="entry name" value="FAD/NAD(P)-binding domain"/>
    <property type="match status" value="2"/>
</dbReference>
<dbReference type="GO" id="GO:0016614">
    <property type="term" value="F:oxidoreductase activity, acting on CH-OH group of donors"/>
    <property type="evidence" value="ECO:0007669"/>
    <property type="project" value="InterPro"/>
</dbReference>
<dbReference type="InterPro" id="IPR051473">
    <property type="entry name" value="P2Ox-like"/>
</dbReference>